<dbReference type="InterPro" id="IPR002110">
    <property type="entry name" value="Ankyrin_rpt"/>
</dbReference>
<organism evidence="4 5">
    <name type="scientific">Russula ochroleuca</name>
    <dbReference type="NCBI Taxonomy" id="152965"/>
    <lineage>
        <taxon>Eukaryota</taxon>
        <taxon>Fungi</taxon>
        <taxon>Dikarya</taxon>
        <taxon>Basidiomycota</taxon>
        <taxon>Agaricomycotina</taxon>
        <taxon>Agaricomycetes</taxon>
        <taxon>Russulales</taxon>
        <taxon>Russulaceae</taxon>
        <taxon>Russula</taxon>
    </lineage>
</organism>
<keyword evidence="1" id="KW-0677">Repeat</keyword>
<comment type="caution">
    <text evidence="4">The sequence shown here is derived from an EMBL/GenBank/DDBJ whole genome shotgun (WGS) entry which is preliminary data.</text>
</comment>
<dbReference type="Pfam" id="PF12796">
    <property type="entry name" value="Ank_2"/>
    <property type="match status" value="1"/>
</dbReference>
<dbReference type="PRINTS" id="PR01415">
    <property type="entry name" value="ANKYRIN"/>
</dbReference>
<sequence>ADVNKRIPYGWSSLHLAVHYGNVGVVRSLLQHGANANDEDELGRTALHLVSSIGITLTLLEHGADVDARDREGARPLETVSRIGYHNVAQLLSKRSTR</sequence>
<protein>
    <submittedName>
        <fullName evidence="4">Ankyrin repeat-containing domain protein</fullName>
    </submittedName>
</protein>
<dbReference type="SUPFAM" id="SSF48403">
    <property type="entry name" value="Ankyrin repeat"/>
    <property type="match status" value="1"/>
</dbReference>
<evidence type="ECO:0000313" key="4">
    <source>
        <dbReference type="EMBL" id="KAF8470458.1"/>
    </source>
</evidence>
<dbReference type="GO" id="GO:0005634">
    <property type="term" value="C:nucleus"/>
    <property type="evidence" value="ECO:0007669"/>
    <property type="project" value="TreeGrafter"/>
</dbReference>
<dbReference type="PROSITE" id="PS50297">
    <property type="entry name" value="ANK_REP_REGION"/>
    <property type="match status" value="1"/>
</dbReference>
<evidence type="ECO:0000256" key="3">
    <source>
        <dbReference type="PROSITE-ProRule" id="PRU00023"/>
    </source>
</evidence>
<feature type="repeat" description="ANK" evidence="3">
    <location>
        <begin position="9"/>
        <end position="41"/>
    </location>
</feature>
<dbReference type="AlphaFoldDB" id="A0A9P5MPA1"/>
<dbReference type="PANTHER" id="PTHR24201">
    <property type="entry name" value="ANK_REP_REGION DOMAIN-CONTAINING PROTEIN"/>
    <property type="match status" value="1"/>
</dbReference>
<evidence type="ECO:0000256" key="1">
    <source>
        <dbReference type="ARBA" id="ARBA00022737"/>
    </source>
</evidence>
<name>A0A9P5MPA1_9AGAM</name>
<dbReference type="Proteomes" id="UP000759537">
    <property type="component" value="Unassembled WGS sequence"/>
</dbReference>
<evidence type="ECO:0000313" key="5">
    <source>
        <dbReference type="Proteomes" id="UP000759537"/>
    </source>
</evidence>
<dbReference type="Gene3D" id="1.25.40.20">
    <property type="entry name" value="Ankyrin repeat-containing domain"/>
    <property type="match status" value="1"/>
</dbReference>
<reference evidence="4" key="1">
    <citation type="submission" date="2019-10" db="EMBL/GenBank/DDBJ databases">
        <authorList>
            <consortium name="DOE Joint Genome Institute"/>
            <person name="Kuo A."/>
            <person name="Miyauchi S."/>
            <person name="Kiss E."/>
            <person name="Drula E."/>
            <person name="Kohler A."/>
            <person name="Sanchez-Garcia M."/>
            <person name="Andreopoulos B."/>
            <person name="Barry K.W."/>
            <person name="Bonito G."/>
            <person name="Buee M."/>
            <person name="Carver A."/>
            <person name="Chen C."/>
            <person name="Cichocki N."/>
            <person name="Clum A."/>
            <person name="Culley D."/>
            <person name="Crous P.W."/>
            <person name="Fauchery L."/>
            <person name="Girlanda M."/>
            <person name="Hayes R."/>
            <person name="Keri Z."/>
            <person name="LaButti K."/>
            <person name="Lipzen A."/>
            <person name="Lombard V."/>
            <person name="Magnuson J."/>
            <person name="Maillard F."/>
            <person name="Morin E."/>
            <person name="Murat C."/>
            <person name="Nolan M."/>
            <person name="Ohm R."/>
            <person name="Pangilinan J."/>
            <person name="Pereira M."/>
            <person name="Perotto S."/>
            <person name="Peter M."/>
            <person name="Riley R."/>
            <person name="Sitrit Y."/>
            <person name="Stielow B."/>
            <person name="Szollosi G."/>
            <person name="Zifcakova L."/>
            <person name="Stursova M."/>
            <person name="Spatafora J.W."/>
            <person name="Tedersoo L."/>
            <person name="Vaario L.-M."/>
            <person name="Yamada A."/>
            <person name="Yan M."/>
            <person name="Wang P."/>
            <person name="Xu J."/>
            <person name="Bruns T."/>
            <person name="Baldrian P."/>
            <person name="Vilgalys R."/>
            <person name="Henrissat B."/>
            <person name="Grigoriev I.V."/>
            <person name="Hibbett D."/>
            <person name="Nagy L.G."/>
            <person name="Martin F.M."/>
        </authorList>
    </citation>
    <scope>NUCLEOTIDE SEQUENCE</scope>
    <source>
        <strain evidence="4">Prilba</strain>
    </source>
</reference>
<proteinExistence type="predicted"/>
<dbReference type="PANTHER" id="PTHR24201:SF16">
    <property type="entry name" value="ANKYRIN-1-LIKE-RELATED"/>
    <property type="match status" value="1"/>
</dbReference>
<accession>A0A9P5MPA1</accession>
<feature type="non-terminal residue" evidence="4">
    <location>
        <position position="1"/>
    </location>
</feature>
<gene>
    <name evidence="4" type="ORF">DFH94DRAFT_637488</name>
</gene>
<dbReference type="OrthoDB" id="194358at2759"/>
<dbReference type="PROSITE" id="PS50088">
    <property type="entry name" value="ANK_REPEAT"/>
    <property type="match status" value="1"/>
</dbReference>
<dbReference type="InterPro" id="IPR050776">
    <property type="entry name" value="Ank_Repeat/CDKN_Inhibitor"/>
</dbReference>
<keyword evidence="5" id="KW-1185">Reference proteome</keyword>
<reference evidence="4" key="2">
    <citation type="journal article" date="2020" name="Nat. Commun.">
        <title>Large-scale genome sequencing of mycorrhizal fungi provides insights into the early evolution of symbiotic traits.</title>
        <authorList>
            <person name="Miyauchi S."/>
            <person name="Kiss E."/>
            <person name="Kuo A."/>
            <person name="Drula E."/>
            <person name="Kohler A."/>
            <person name="Sanchez-Garcia M."/>
            <person name="Morin E."/>
            <person name="Andreopoulos B."/>
            <person name="Barry K.W."/>
            <person name="Bonito G."/>
            <person name="Buee M."/>
            <person name="Carver A."/>
            <person name="Chen C."/>
            <person name="Cichocki N."/>
            <person name="Clum A."/>
            <person name="Culley D."/>
            <person name="Crous P.W."/>
            <person name="Fauchery L."/>
            <person name="Girlanda M."/>
            <person name="Hayes R.D."/>
            <person name="Keri Z."/>
            <person name="LaButti K."/>
            <person name="Lipzen A."/>
            <person name="Lombard V."/>
            <person name="Magnuson J."/>
            <person name="Maillard F."/>
            <person name="Murat C."/>
            <person name="Nolan M."/>
            <person name="Ohm R.A."/>
            <person name="Pangilinan J."/>
            <person name="Pereira M.F."/>
            <person name="Perotto S."/>
            <person name="Peter M."/>
            <person name="Pfister S."/>
            <person name="Riley R."/>
            <person name="Sitrit Y."/>
            <person name="Stielow J.B."/>
            <person name="Szollosi G."/>
            <person name="Zifcakova L."/>
            <person name="Stursova M."/>
            <person name="Spatafora J.W."/>
            <person name="Tedersoo L."/>
            <person name="Vaario L.M."/>
            <person name="Yamada A."/>
            <person name="Yan M."/>
            <person name="Wang P."/>
            <person name="Xu J."/>
            <person name="Bruns T."/>
            <person name="Baldrian P."/>
            <person name="Vilgalys R."/>
            <person name="Dunand C."/>
            <person name="Henrissat B."/>
            <person name="Grigoriev I.V."/>
            <person name="Hibbett D."/>
            <person name="Nagy L.G."/>
            <person name="Martin F.M."/>
        </authorList>
    </citation>
    <scope>NUCLEOTIDE SEQUENCE</scope>
    <source>
        <strain evidence="4">Prilba</strain>
    </source>
</reference>
<dbReference type="EMBL" id="WHVB01000025">
    <property type="protein sequence ID" value="KAF8470458.1"/>
    <property type="molecule type" value="Genomic_DNA"/>
</dbReference>
<dbReference type="InterPro" id="IPR036770">
    <property type="entry name" value="Ankyrin_rpt-contain_sf"/>
</dbReference>
<keyword evidence="2 3" id="KW-0040">ANK repeat</keyword>
<dbReference type="SMART" id="SM00248">
    <property type="entry name" value="ANK"/>
    <property type="match status" value="2"/>
</dbReference>
<evidence type="ECO:0000256" key="2">
    <source>
        <dbReference type="ARBA" id="ARBA00023043"/>
    </source>
</evidence>